<organism evidence="1 2">
    <name type="scientific">Paspalum notatum var. saurae</name>
    <dbReference type="NCBI Taxonomy" id="547442"/>
    <lineage>
        <taxon>Eukaryota</taxon>
        <taxon>Viridiplantae</taxon>
        <taxon>Streptophyta</taxon>
        <taxon>Embryophyta</taxon>
        <taxon>Tracheophyta</taxon>
        <taxon>Spermatophyta</taxon>
        <taxon>Magnoliopsida</taxon>
        <taxon>Liliopsida</taxon>
        <taxon>Poales</taxon>
        <taxon>Poaceae</taxon>
        <taxon>PACMAD clade</taxon>
        <taxon>Panicoideae</taxon>
        <taxon>Andropogonodae</taxon>
        <taxon>Paspaleae</taxon>
        <taxon>Paspalinae</taxon>
        <taxon>Paspalum</taxon>
    </lineage>
</organism>
<dbReference type="Proteomes" id="UP001341281">
    <property type="component" value="Chromosome 03"/>
</dbReference>
<feature type="non-terminal residue" evidence="1">
    <location>
        <position position="132"/>
    </location>
</feature>
<dbReference type="AlphaFoldDB" id="A0AAQ3WM03"/>
<name>A0AAQ3WM03_PASNO</name>
<sequence length="132" mass="15034">MHRTVLQNCRTYSSKGRSDMVRVQAQARRMIGLVRRQQHLQETDPDTEQLIELPFVCRWEKGVFARASHSSAPKSSRQYDAYRNIASSCASVMVETASSCASARRQQYGTKCTVTSERDKIESTKFILPTRS</sequence>
<reference evidence="1 2" key="1">
    <citation type="submission" date="2024-02" db="EMBL/GenBank/DDBJ databases">
        <title>High-quality chromosome-scale genome assembly of Pensacola bahiagrass (Paspalum notatum Flugge var. saurae).</title>
        <authorList>
            <person name="Vega J.M."/>
            <person name="Podio M."/>
            <person name="Orjuela J."/>
            <person name="Siena L.A."/>
            <person name="Pessino S.C."/>
            <person name="Combes M.C."/>
            <person name="Mariac C."/>
            <person name="Albertini E."/>
            <person name="Pupilli F."/>
            <person name="Ortiz J.P.A."/>
            <person name="Leblanc O."/>
        </authorList>
    </citation>
    <scope>NUCLEOTIDE SEQUENCE [LARGE SCALE GENOMIC DNA]</scope>
    <source>
        <strain evidence="1">R1</strain>
        <tissue evidence="1">Leaf</tissue>
    </source>
</reference>
<evidence type="ECO:0000313" key="1">
    <source>
        <dbReference type="EMBL" id="WVZ66476.1"/>
    </source>
</evidence>
<dbReference type="EMBL" id="CP144747">
    <property type="protein sequence ID" value="WVZ66476.1"/>
    <property type="molecule type" value="Genomic_DNA"/>
</dbReference>
<evidence type="ECO:0000313" key="2">
    <source>
        <dbReference type="Proteomes" id="UP001341281"/>
    </source>
</evidence>
<gene>
    <name evidence="1" type="ORF">U9M48_015687</name>
</gene>
<accession>A0AAQ3WM03</accession>
<proteinExistence type="predicted"/>
<protein>
    <submittedName>
        <fullName evidence="1">Uncharacterized protein</fullName>
    </submittedName>
</protein>
<keyword evidence="2" id="KW-1185">Reference proteome</keyword>